<reference evidence="1" key="2">
    <citation type="submission" date="2025-08" db="UniProtKB">
        <authorList>
            <consortium name="Ensembl"/>
        </authorList>
    </citation>
    <scope>IDENTIFICATION</scope>
</reference>
<sequence>MVSLERYPCYKKWIGPKPPRYVTKYRDQIKREAQMNKAPRQTMGPAFVERPAPQNYLMKHSKEPVLKPPVPPNHKTTKVHSTPTDYVKLNIISMIRSKPTMPKMLLDDSGLIMKYVYKPDYGQTPKSVLNKRFILALETGWN</sequence>
<dbReference type="Proteomes" id="UP000694580">
    <property type="component" value="Chromosome 7"/>
</dbReference>
<dbReference type="Ensembl" id="ENSDCDT00010042379.1">
    <property type="protein sequence ID" value="ENSDCDP00010034184.1"/>
    <property type="gene ID" value="ENSDCDG00010021808.1"/>
</dbReference>
<dbReference type="AlphaFoldDB" id="A0AAY4CND3"/>
<proteinExistence type="predicted"/>
<protein>
    <submittedName>
        <fullName evidence="1">Uncharacterized protein</fullName>
    </submittedName>
</protein>
<evidence type="ECO:0000313" key="2">
    <source>
        <dbReference type="Proteomes" id="UP000694580"/>
    </source>
</evidence>
<organism evidence="1 2">
    <name type="scientific">Denticeps clupeoides</name>
    <name type="common">denticle herring</name>
    <dbReference type="NCBI Taxonomy" id="299321"/>
    <lineage>
        <taxon>Eukaryota</taxon>
        <taxon>Metazoa</taxon>
        <taxon>Chordata</taxon>
        <taxon>Craniata</taxon>
        <taxon>Vertebrata</taxon>
        <taxon>Euteleostomi</taxon>
        <taxon>Actinopterygii</taxon>
        <taxon>Neopterygii</taxon>
        <taxon>Teleostei</taxon>
        <taxon>Clupei</taxon>
        <taxon>Clupeiformes</taxon>
        <taxon>Denticipitoidei</taxon>
        <taxon>Denticipitidae</taxon>
        <taxon>Denticeps</taxon>
    </lineage>
</organism>
<name>A0AAY4CND3_9TELE</name>
<reference evidence="1" key="3">
    <citation type="submission" date="2025-09" db="UniProtKB">
        <authorList>
            <consortium name="Ensembl"/>
        </authorList>
    </citation>
    <scope>IDENTIFICATION</scope>
</reference>
<keyword evidence="2" id="KW-1185">Reference proteome</keyword>
<dbReference type="GeneTree" id="ENSGT01120000277631"/>
<evidence type="ECO:0000313" key="1">
    <source>
        <dbReference type="Ensembl" id="ENSDCDP00010034184.1"/>
    </source>
</evidence>
<accession>A0AAY4CND3</accession>
<reference evidence="1 2" key="1">
    <citation type="submission" date="2020-06" db="EMBL/GenBank/DDBJ databases">
        <authorList>
            <consortium name="Wellcome Sanger Institute Data Sharing"/>
        </authorList>
    </citation>
    <scope>NUCLEOTIDE SEQUENCE [LARGE SCALE GENOMIC DNA]</scope>
</reference>